<feature type="domain" description="ASPIC/UnbV" evidence="2">
    <location>
        <begin position="551"/>
        <end position="616"/>
    </location>
</feature>
<proteinExistence type="predicted"/>
<reference evidence="3 4" key="1">
    <citation type="submission" date="2016-10" db="EMBL/GenBank/DDBJ databases">
        <authorList>
            <person name="de Groot N.N."/>
        </authorList>
    </citation>
    <scope>NUCLEOTIDE SEQUENCE [LARGE SCALE GENOMIC DNA]</scope>
    <source>
        <strain evidence="4">E92,LMG 26720,CCM 7988</strain>
    </source>
</reference>
<dbReference type="InterPro" id="IPR028994">
    <property type="entry name" value="Integrin_alpha_N"/>
</dbReference>
<dbReference type="Pfam" id="PF07593">
    <property type="entry name" value="UnbV_ASPIC"/>
    <property type="match status" value="1"/>
</dbReference>
<dbReference type="OrthoDB" id="1488345at2"/>
<protein>
    <submittedName>
        <fullName evidence="3">Repeat domain-containing protein</fullName>
    </submittedName>
</protein>
<dbReference type="InterPro" id="IPR027039">
    <property type="entry name" value="Crtac1"/>
</dbReference>
<evidence type="ECO:0000313" key="4">
    <source>
        <dbReference type="Proteomes" id="UP000199306"/>
    </source>
</evidence>
<dbReference type="STRING" id="1079859.SAMN04515674_11448"/>
<gene>
    <name evidence="3" type="ORF">SAMN04515674_11448</name>
</gene>
<dbReference type="AlphaFoldDB" id="A0A1I5XB92"/>
<dbReference type="InterPro" id="IPR011519">
    <property type="entry name" value="UnbV_ASPIC"/>
</dbReference>
<dbReference type="InterPro" id="IPR013517">
    <property type="entry name" value="FG-GAP"/>
</dbReference>
<sequence length="1133" mass="126637">MKNGFTAPDKFFLSALFLPFLLLFTECQKKDKLFSRLETDRTHIDFENTLTETHQNNIMKYEYFYNGGGVGVGDINNDGLPDLYFTGNQVENKLYLNKGNLAFEDITGKAGVAGRPNWKTGVCMADVNGDGWLDIYVCYSGKMEKEQRANQLFINNGVKEKGGVPTFTERAKEYGLDGEGAFTTQVSFFDYDLDGDLDMFMVNHADMFFNPFFNTTRLRSKRHPFFSNRLYRNNEGHFEDVSEKAGIFGGANNFSLNVSVGDINGDGYPDMYVTNDYEEQDFLYLNNKNGTFTEVAKKAFGHISRNTMGTDLADYNNDLMPDLISLDMLPEGNRRQKMLKGPDEFDRYQMMVDSGYHHQNMRNMLQLNRGITKEGIPVFSEIGQLAGISATDWSWSALLADYDNDGLKDLYITNGIMKDFTNQDFVKYDVPDARVKAQASGLDLSTPEAYEKNFPVSELIKQLSSEKVPNYIFRNKGNLTFQNTTEDWGLNDENISTGAAYADLDNDGDLDLITSNINEKATIYRNNAEKLTGNKFLKIKLNGTGKNRFGTGAKVYLDLGNSKQYQEAIPVRGFQSSVENVLNFGLGKQNLIRQVKVVWPDGKEQVLNQIKANTTLVFDQKMAKMPVLNTKPVQNQLFEDISQNTGLDFVHKEDLFVDFKGEPLIPYQLSRQGPKLTKADVNGDGLEDIFVGGAIYQSGKLYLQQNDGRFSASKSQPWEADKESENIGTLFFDADGDGDQDLYVVSGSNEWQPGSPQLQDHLYLNDSKGNFTKSLNGLPVEHNNGSCVKACDFDKDGDLDLFVGGRAVAGKFPVASESMLLRNETIKGKEAKFINATKLVCPELTNAGMVTDAVWSDADGDGWIDLIVVGDWMPVRIFKNNHGKLTDISNQAGLEKTGGMWTSVLANDFDKDGDTDFVLGNAGQNSYLQASENEPLVMYVSDFNDDGRIDPIICHYIQGKSYPIASRDEMLDQLVGLKKRFVRYSDYADATIEDIFTGSELRKANQLSVHTLQSIYLENLGKGKFKTHVLPLEAQFSMNQGILSGDFNKDQKEDILLVGNCNTFKVQLGRCDASLGVLLLGDGKGNFKPASRQETGLYVNGDVRDVIKINNRNGQTMIVISKNNAALQSLRMR</sequence>
<dbReference type="Pfam" id="PF13517">
    <property type="entry name" value="FG-GAP_3"/>
    <property type="match status" value="5"/>
</dbReference>
<dbReference type="PANTHER" id="PTHR16026">
    <property type="entry name" value="CARTILAGE ACIDIC PROTEIN 1"/>
    <property type="match status" value="1"/>
</dbReference>
<keyword evidence="1" id="KW-0732">Signal</keyword>
<evidence type="ECO:0000256" key="1">
    <source>
        <dbReference type="ARBA" id="ARBA00022729"/>
    </source>
</evidence>
<keyword evidence="4" id="KW-1185">Reference proteome</keyword>
<dbReference type="EMBL" id="FOXH01000014">
    <property type="protein sequence ID" value="SFQ29263.1"/>
    <property type="molecule type" value="Genomic_DNA"/>
</dbReference>
<dbReference type="Gene3D" id="2.130.10.130">
    <property type="entry name" value="Integrin alpha, N-terminal"/>
    <property type="match status" value="4"/>
</dbReference>
<accession>A0A1I5XB92</accession>
<evidence type="ECO:0000313" key="3">
    <source>
        <dbReference type="EMBL" id="SFQ29263.1"/>
    </source>
</evidence>
<evidence type="ECO:0000259" key="2">
    <source>
        <dbReference type="Pfam" id="PF07593"/>
    </source>
</evidence>
<dbReference type="Proteomes" id="UP000199306">
    <property type="component" value="Unassembled WGS sequence"/>
</dbReference>
<name>A0A1I5XB92_9BACT</name>
<dbReference type="SUPFAM" id="SSF69318">
    <property type="entry name" value="Integrin alpha N-terminal domain"/>
    <property type="match status" value="3"/>
</dbReference>
<dbReference type="PANTHER" id="PTHR16026:SF0">
    <property type="entry name" value="CARTILAGE ACIDIC PROTEIN 1"/>
    <property type="match status" value="1"/>
</dbReference>
<organism evidence="3 4">
    <name type="scientific">Pseudarcicella hirudinis</name>
    <dbReference type="NCBI Taxonomy" id="1079859"/>
    <lineage>
        <taxon>Bacteria</taxon>
        <taxon>Pseudomonadati</taxon>
        <taxon>Bacteroidota</taxon>
        <taxon>Cytophagia</taxon>
        <taxon>Cytophagales</taxon>
        <taxon>Flectobacillaceae</taxon>
        <taxon>Pseudarcicella</taxon>
    </lineage>
</organism>
<dbReference type="RefSeq" id="WP_092018923.1">
    <property type="nucleotide sequence ID" value="NZ_FOXH01000014.1"/>
</dbReference>